<evidence type="ECO:0000259" key="1">
    <source>
        <dbReference type="Pfam" id="PF08765"/>
    </source>
</evidence>
<name>A0ABQ6BPE5_9NEIS</name>
<reference evidence="3" key="1">
    <citation type="journal article" date="2019" name="Int. J. Syst. Evol. Microbiol.">
        <title>The Global Catalogue of Microorganisms (GCM) 10K type strain sequencing project: providing services to taxonomists for standard genome sequencing and annotation.</title>
        <authorList>
            <consortium name="The Broad Institute Genomics Platform"/>
            <consortium name="The Broad Institute Genome Sequencing Center for Infectious Disease"/>
            <person name="Wu L."/>
            <person name="Ma J."/>
        </authorList>
    </citation>
    <scope>NUCLEOTIDE SEQUENCE [LARGE SCALE GENOMIC DNA]</scope>
    <source>
        <strain evidence="3">NBRC 104970</strain>
    </source>
</reference>
<protein>
    <submittedName>
        <fullName evidence="2">Transcriptional regulator</fullName>
    </submittedName>
</protein>
<accession>A0ABQ6BPE5</accession>
<feature type="domain" description="Mor transcription activator" evidence="1">
    <location>
        <begin position="60"/>
        <end position="141"/>
    </location>
</feature>
<dbReference type="Gene3D" id="1.10.10.60">
    <property type="entry name" value="Homeodomain-like"/>
    <property type="match status" value="1"/>
</dbReference>
<keyword evidence="3" id="KW-1185">Reference proteome</keyword>
<evidence type="ECO:0000313" key="3">
    <source>
        <dbReference type="Proteomes" id="UP001156836"/>
    </source>
</evidence>
<proteinExistence type="predicted"/>
<dbReference type="RefSeq" id="WP_018749016.1">
    <property type="nucleotide sequence ID" value="NZ_BSOZ01000010.1"/>
</dbReference>
<evidence type="ECO:0000313" key="2">
    <source>
        <dbReference type="EMBL" id="GLS03910.1"/>
    </source>
</evidence>
<dbReference type="SUPFAM" id="SSF46689">
    <property type="entry name" value="Homeodomain-like"/>
    <property type="match status" value="1"/>
</dbReference>
<gene>
    <name evidence="2" type="ORF">GCM10007860_10550</name>
</gene>
<dbReference type="InterPro" id="IPR009057">
    <property type="entry name" value="Homeodomain-like_sf"/>
</dbReference>
<sequence length="142" mass="16272">MKMESFDLSGMPSWTPQMAELPDTVQEIAVVVGLPNAMKMVKQYGGTSLHIPQGKHRLGRSRYDELAALIGGEEIQRLADHFRGCDAVYIPRCARILRAVRDEAIRREFDEYTREESANRAVTKLARDHDLCERRVWEILKS</sequence>
<dbReference type="InterPro" id="IPR014875">
    <property type="entry name" value="Mor_transcription_activator"/>
</dbReference>
<dbReference type="Proteomes" id="UP001156836">
    <property type="component" value="Unassembled WGS sequence"/>
</dbReference>
<dbReference type="EMBL" id="BSOZ01000010">
    <property type="protein sequence ID" value="GLS03910.1"/>
    <property type="molecule type" value="Genomic_DNA"/>
</dbReference>
<dbReference type="Pfam" id="PF08765">
    <property type="entry name" value="Mor"/>
    <property type="match status" value="1"/>
</dbReference>
<organism evidence="2 3">
    <name type="scientific">Chitiniphilus shinanonensis</name>
    <dbReference type="NCBI Taxonomy" id="553088"/>
    <lineage>
        <taxon>Bacteria</taxon>
        <taxon>Pseudomonadati</taxon>
        <taxon>Pseudomonadota</taxon>
        <taxon>Betaproteobacteria</taxon>
        <taxon>Neisseriales</taxon>
        <taxon>Chitinibacteraceae</taxon>
        <taxon>Chitiniphilus</taxon>
    </lineage>
</organism>
<comment type="caution">
    <text evidence="2">The sequence shown here is derived from an EMBL/GenBank/DDBJ whole genome shotgun (WGS) entry which is preliminary data.</text>
</comment>